<evidence type="ECO:0000313" key="3">
    <source>
        <dbReference type="Proteomes" id="UP000253664"/>
    </source>
</evidence>
<feature type="transmembrane region" description="Helical" evidence="1">
    <location>
        <begin position="335"/>
        <end position="356"/>
    </location>
</feature>
<reference evidence="2 3" key="1">
    <citation type="journal article" date="2015" name="BMC Genomics">
        <title>Insights from the genome of Ophiocordyceps polyrhachis-furcata to pathogenicity and host specificity in insect fungi.</title>
        <authorList>
            <person name="Wichadakul D."/>
            <person name="Kobmoo N."/>
            <person name="Ingsriswang S."/>
            <person name="Tangphatsornruang S."/>
            <person name="Chantasingh D."/>
            <person name="Luangsa-ard J.J."/>
            <person name="Eurwilaichitr L."/>
        </authorList>
    </citation>
    <scope>NUCLEOTIDE SEQUENCE [LARGE SCALE GENOMIC DNA]</scope>
    <source>
        <strain evidence="2 3">BCC 54312</strain>
    </source>
</reference>
<feature type="transmembrane region" description="Helical" evidence="1">
    <location>
        <begin position="190"/>
        <end position="213"/>
    </location>
</feature>
<dbReference type="Proteomes" id="UP000253664">
    <property type="component" value="Unassembled WGS sequence"/>
</dbReference>
<feature type="non-terminal residue" evidence="2">
    <location>
        <position position="1"/>
    </location>
</feature>
<dbReference type="STRING" id="1330021.A0A367L6H9"/>
<gene>
    <name evidence="2" type="ORF">L249_8736</name>
</gene>
<organism evidence="2 3">
    <name type="scientific">Ophiocordyceps polyrhachis-furcata BCC 54312</name>
    <dbReference type="NCBI Taxonomy" id="1330021"/>
    <lineage>
        <taxon>Eukaryota</taxon>
        <taxon>Fungi</taxon>
        <taxon>Dikarya</taxon>
        <taxon>Ascomycota</taxon>
        <taxon>Pezizomycotina</taxon>
        <taxon>Sordariomycetes</taxon>
        <taxon>Hypocreomycetidae</taxon>
        <taxon>Hypocreales</taxon>
        <taxon>Ophiocordycipitaceae</taxon>
        <taxon>Ophiocordyceps</taxon>
    </lineage>
</organism>
<keyword evidence="1" id="KW-1133">Transmembrane helix</keyword>
<keyword evidence="3" id="KW-1185">Reference proteome</keyword>
<feature type="transmembrane region" description="Helical" evidence="1">
    <location>
        <begin position="258"/>
        <end position="282"/>
    </location>
</feature>
<dbReference type="AlphaFoldDB" id="A0A367L6H9"/>
<keyword evidence="1" id="KW-0812">Transmembrane</keyword>
<feature type="transmembrane region" description="Helical" evidence="1">
    <location>
        <begin position="95"/>
        <end position="114"/>
    </location>
</feature>
<dbReference type="EMBL" id="LKCN02000013">
    <property type="protein sequence ID" value="RCI10033.1"/>
    <property type="molecule type" value="Genomic_DNA"/>
</dbReference>
<evidence type="ECO:0000313" key="2">
    <source>
        <dbReference type="EMBL" id="RCI10033.1"/>
    </source>
</evidence>
<dbReference type="OrthoDB" id="5293596at2759"/>
<comment type="caution">
    <text evidence="2">The sequence shown here is derived from an EMBL/GenBank/DDBJ whole genome shotgun (WGS) entry which is preliminary data.</text>
</comment>
<keyword evidence="1" id="KW-0472">Membrane</keyword>
<feature type="transmembrane region" description="Helical" evidence="1">
    <location>
        <begin position="294"/>
        <end position="315"/>
    </location>
</feature>
<feature type="transmembrane region" description="Helical" evidence="1">
    <location>
        <begin position="134"/>
        <end position="154"/>
    </location>
</feature>
<proteinExistence type="predicted"/>
<evidence type="ECO:0000256" key="1">
    <source>
        <dbReference type="SAM" id="Phobius"/>
    </source>
</evidence>
<sequence length="377" mass="41787">VSFLAPFSASSFVEFLVPNHLRSLSSLARPLPLWLPTGSGTGQSSSRSRDDCNGDMSSTPLLAAAGSLPSLNVLQDHPPFLRVSHSPWGCIPQNVLVLLRGAYLVYLAAVAAMIGHYKLTEESEDSQWRHFFDFALISYGLVMLYHAITFSWTYTHLYYPDADGVQGGIESWIVGAMSLPRNMGSLRTQFYFTLFSAATTVFSFMNTAIYWFVTRQHDEAGGEFLVSSAAFSELARDGSLPSPDARVMDVSDLFGEGWYAAFCLFNLYGVTSGLMVLETLFLNSTKRPITLGSHFLGVMVLSGLYLAWAALGHSLTEWYPFFWMDEEEVGSKEAVTLYCIAFVLLSPIMYTLKLGFVGIREGLTRTFSDRSGVREEL</sequence>
<protein>
    <submittedName>
        <fullName evidence="2">Uncharacterized protein</fullName>
    </submittedName>
</protein>
<name>A0A367L6H9_9HYPO</name>
<accession>A0A367L6H9</accession>